<feature type="domain" description="BON" evidence="7">
    <location>
        <begin position="37"/>
        <end position="104"/>
    </location>
</feature>
<feature type="chain" id="PRO_5004214946" description="Osmotically-inducible protein Y" evidence="6">
    <location>
        <begin position="23"/>
        <end position="104"/>
    </location>
</feature>
<dbReference type="STRING" id="269796.Rru_A1501"/>
<dbReference type="InterPro" id="IPR007055">
    <property type="entry name" value="BON_dom"/>
</dbReference>
<dbReference type="KEGG" id="rru:Rru_A1501"/>
<keyword evidence="3" id="KW-0677">Repeat</keyword>
<dbReference type="PROSITE" id="PS51257">
    <property type="entry name" value="PROKAR_LIPOPROTEIN"/>
    <property type="match status" value="1"/>
</dbReference>
<keyword evidence="2 6" id="KW-0732">Signal</keyword>
<dbReference type="eggNOG" id="COG2823">
    <property type="taxonomic scope" value="Bacteria"/>
</dbReference>
<evidence type="ECO:0000256" key="3">
    <source>
        <dbReference type="ARBA" id="ARBA00022737"/>
    </source>
</evidence>
<proteinExistence type="predicted"/>
<protein>
    <recommendedName>
        <fullName evidence="5">Osmotically-inducible protein Y</fullName>
    </recommendedName>
</protein>
<evidence type="ECO:0000256" key="4">
    <source>
        <dbReference type="ARBA" id="ARBA00022764"/>
    </source>
</evidence>
<evidence type="ECO:0000256" key="2">
    <source>
        <dbReference type="ARBA" id="ARBA00022729"/>
    </source>
</evidence>
<keyword evidence="9" id="KW-1185">Reference proteome</keyword>
<dbReference type="Pfam" id="PF04972">
    <property type="entry name" value="BON"/>
    <property type="match status" value="1"/>
</dbReference>
<dbReference type="InterPro" id="IPR051686">
    <property type="entry name" value="Lipoprotein_DolP"/>
</dbReference>
<keyword evidence="4" id="KW-0574">Periplasm</keyword>
<evidence type="ECO:0000313" key="8">
    <source>
        <dbReference type="EMBL" id="ABC22302.1"/>
    </source>
</evidence>
<dbReference type="Proteomes" id="UP000001929">
    <property type="component" value="Chromosome"/>
</dbReference>
<dbReference type="RefSeq" id="WP_011389255.1">
    <property type="nucleotide sequence ID" value="NC_007643.1"/>
</dbReference>
<comment type="subcellular location">
    <subcellularLocation>
        <location evidence="1">Periplasm</location>
    </subcellularLocation>
</comment>
<evidence type="ECO:0000259" key="7">
    <source>
        <dbReference type="PROSITE" id="PS50914"/>
    </source>
</evidence>
<evidence type="ECO:0000313" key="9">
    <source>
        <dbReference type="Proteomes" id="UP000001929"/>
    </source>
</evidence>
<dbReference type="PANTHER" id="PTHR34606">
    <property type="entry name" value="BON DOMAIN-CONTAINING PROTEIN"/>
    <property type="match status" value="1"/>
</dbReference>
<dbReference type="PATRIC" id="fig|269796.9.peg.1574"/>
<dbReference type="Gene3D" id="3.30.1340.30">
    <property type="match status" value="1"/>
</dbReference>
<dbReference type="HOGENOM" id="CLU_098552_3_0_5"/>
<accession>Q2RU93</accession>
<dbReference type="EnsemblBacteria" id="ABC22302">
    <property type="protein sequence ID" value="ABC22302"/>
    <property type="gene ID" value="Rru_A1501"/>
</dbReference>
<dbReference type="EMBL" id="CP000230">
    <property type="protein sequence ID" value="ABC22302.1"/>
    <property type="molecule type" value="Genomic_DNA"/>
</dbReference>
<evidence type="ECO:0000256" key="5">
    <source>
        <dbReference type="ARBA" id="ARBA00070588"/>
    </source>
</evidence>
<sequence length="104" mass="10996">MNKLLKATLVAFALTSAVGVSACAQSGKSQSTGAYIDDAAITTKVKAAILDDEMLKVMEIKVSTYQQVVQLSGFVEKPAMVERAGRVARGVEGVKAVKNDLHVK</sequence>
<dbReference type="InterPro" id="IPR014004">
    <property type="entry name" value="Transpt-assoc_nodulatn_dom_bac"/>
</dbReference>
<dbReference type="PROSITE" id="PS50914">
    <property type="entry name" value="BON"/>
    <property type="match status" value="1"/>
</dbReference>
<dbReference type="AlphaFoldDB" id="Q2RU93"/>
<dbReference type="SMART" id="SM00749">
    <property type="entry name" value="BON"/>
    <property type="match status" value="1"/>
</dbReference>
<evidence type="ECO:0000256" key="1">
    <source>
        <dbReference type="ARBA" id="ARBA00004418"/>
    </source>
</evidence>
<dbReference type="GO" id="GO:0042597">
    <property type="term" value="C:periplasmic space"/>
    <property type="evidence" value="ECO:0007669"/>
    <property type="project" value="UniProtKB-SubCell"/>
</dbReference>
<dbReference type="PhylomeDB" id="Q2RU93"/>
<reference evidence="8 9" key="1">
    <citation type="journal article" date="2011" name="Stand. Genomic Sci.">
        <title>Complete genome sequence of Rhodospirillum rubrum type strain (S1).</title>
        <authorList>
            <person name="Munk A.C."/>
            <person name="Copeland A."/>
            <person name="Lucas S."/>
            <person name="Lapidus A."/>
            <person name="Del Rio T.G."/>
            <person name="Barry K."/>
            <person name="Detter J.C."/>
            <person name="Hammon N."/>
            <person name="Israni S."/>
            <person name="Pitluck S."/>
            <person name="Brettin T."/>
            <person name="Bruce D."/>
            <person name="Han C."/>
            <person name="Tapia R."/>
            <person name="Gilna P."/>
            <person name="Schmutz J."/>
            <person name="Larimer F."/>
            <person name="Land M."/>
            <person name="Kyrpides N.C."/>
            <person name="Mavromatis K."/>
            <person name="Richardson P."/>
            <person name="Rohde M."/>
            <person name="Goker M."/>
            <person name="Klenk H.P."/>
            <person name="Zhang Y."/>
            <person name="Roberts G.P."/>
            <person name="Reslewic S."/>
            <person name="Schwartz D.C."/>
        </authorList>
    </citation>
    <scope>NUCLEOTIDE SEQUENCE [LARGE SCALE GENOMIC DNA]</scope>
    <source>
        <strain evidence="9">ATCC 11170 / ATH 1.1.1 / DSM 467 / LMG 4362 / NCIMB 8255 / S1</strain>
    </source>
</reference>
<feature type="signal peptide" evidence="6">
    <location>
        <begin position="1"/>
        <end position="22"/>
    </location>
</feature>
<gene>
    <name evidence="8" type="ordered locus">Rru_A1501</name>
</gene>
<organism evidence="8 9">
    <name type="scientific">Rhodospirillum rubrum (strain ATCC 11170 / ATH 1.1.1 / DSM 467 / LMG 4362 / NCIMB 8255 / S1)</name>
    <dbReference type="NCBI Taxonomy" id="269796"/>
    <lineage>
        <taxon>Bacteria</taxon>
        <taxon>Pseudomonadati</taxon>
        <taxon>Pseudomonadota</taxon>
        <taxon>Alphaproteobacteria</taxon>
        <taxon>Rhodospirillales</taxon>
        <taxon>Rhodospirillaceae</taxon>
        <taxon>Rhodospirillum</taxon>
    </lineage>
</organism>
<evidence type="ECO:0000256" key="6">
    <source>
        <dbReference type="SAM" id="SignalP"/>
    </source>
</evidence>
<dbReference type="FunFam" id="3.30.1340.30:FF:000001">
    <property type="entry name" value="Molecular chaperone OsmY"/>
    <property type="match status" value="1"/>
</dbReference>
<dbReference type="PANTHER" id="PTHR34606:SF16">
    <property type="entry name" value="BON DOMAIN-CONTAINING PROTEIN"/>
    <property type="match status" value="1"/>
</dbReference>
<name>Q2RU93_RHORT</name>